<gene>
    <name evidence="1" type="ORF">RFULGI_LOCUS6875</name>
</gene>
<accession>A0A9N9CQI8</accession>
<dbReference type="Proteomes" id="UP000789396">
    <property type="component" value="Unassembled WGS sequence"/>
</dbReference>
<evidence type="ECO:0000313" key="1">
    <source>
        <dbReference type="EMBL" id="CAG8608282.1"/>
    </source>
</evidence>
<dbReference type="OrthoDB" id="2393598at2759"/>
<dbReference type="AlphaFoldDB" id="A0A9N9CQI8"/>
<evidence type="ECO:0000313" key="2">
    <source>
        <dbReference type="Proteomes" id="UP000789396"/>
    </source>
</evidence>
<dbReference type="EMBL" id="CAJVPZ010009364">
    <property type="protein sequence ID" value="CAG8608282.1"/>
    <property type="molecule type" value="Genomic_DNA"/>
</dbReference>
<organism evidence="1 2">
    <name type="scientific">Racocetra fulgida</name>
    <dbReference type="NCBI Taxonomy" id="60492"/>
    <lineage>
        <taxon>Eukaryota</taxon>
        <taxon>Fungi</taxon>
        <taxon>Fungi incertae sedis</taxon>
        <taxon>Mucoromycota</taxon>
        <taxon>Glomeromycotina</taxon>
        <taxon>Glomeromycetes</taxon>
        <taxon>Diversisporales</taxon>
        <taxon>Gigasporaceae</taxon>
        <taxon>Racocetra</taxon>
    </lineage>
</organism>
<reference evidence="1" key="1">
    <citation type="submission" date="2021-06" db="EMBL/GenBank/DDBJ databases">
        <authorList>
            <person name="Kallberg Y."/>
            <person name="Tangrot J."/>
            <person name="Rosling A."/>
        </authorList>
    </citation>
    <scope>NUCLEOTIDE SEQUENCE</scope>
    <source>
        <strain evidence="1">IN212</strain>
    </source>
</reference>
<sequence length="121" mass="14390">MLITDNAKFYIQLIPFYWYLNNTDMFEELFLKADKFYDEMLTEETTPLISYLCALSENNHNFLEESLTILQQKKIYKELHSTYKKVLNKALTSWSNSQRLIDMLKGFAENDDDKDIVRNVA</sequence>
<comment type="caution">
    <text evidence="1">The sequence shown here is derived from an EMBL/GenBank/DDBJ whole genome shotgun (WGS) entry which is preliminary data.</text>
</comment>
<keyword evidence="2" id="KW-1185">Reference proteome</keyword>
<name>A0A9N9CQI8_9GLOM</name>
<protein>
    <submittedName>
        <fullName evidence="1">3042_t:CDS:1</fullName>
    </submittedName>
</protein>
<proteinExistence type="predicted"/>